<proteinExistence type="predicted"/>
<evidence type="ECO:0000313" key="1">
    <source>
        <dbReference type="EMBL" id="XDQ23222.1"/>
    </source>
</evidence>
<accession>A0AB39NYB6</accession>
<name>A0AB39NYB6_9ACTN</name>
<sequence length="65" mass="7358">MNPDRYRLTLTSGDRPVMQGWWAHLATAERKYLGWIGEHGSVESACVTLIDTADGRDIRSWPSEP</sequence>
<reference evidence="1" key="1">
    <citation type="submission" date="2024-07" db="EMBL/GenBank/DDBJ databases">
        <authorList>
            <person name="Yu S.T."/>
        </authorList>
    </citation>
    <scope>NUCLEOTIDE SEQUENCE</scope>
    <source>
        <strain evidence="1">R21</strain>
    </source>
</reference>
<protein>
    <submittedName>
        <fullName evidence="1">Uncharacterized protein</fullName>
    </submittedName>
</protein>
<organism evidence="1">
    <name type="scientific">Streptomyces sp. R21</name>
    <dbReference type="NCBI Taxonomy" id="3238627"/>
    <lineage>
        <taxon>Bacteria</taxon>
        <taxon>Bacillati</taxon>
        <taxon>Actinomycetota</taxon>
        <taxon>Actinomycetes</taxon>
        <taxon>Kitasatosporales</taxon>
        <taxon>Streptomycetaceae</taxon>
        <taxon>Streptomyces</taxon>
    </lineage>
</organism>
<dbReference type="RefSeq" id="WP_369228771.1">
    <property type="nucleotide sequence ID" value="NZ_CP163435.1"/>
</dbReference>
<gene>
    <name evidence="1" type="ORF">AB5J56_00115</name>
</gene>
<dbReference type="AlphaFoldDB" id="A0AB39NYB6"/>
<dbReference type="EMBL" id="CP163435">
    <property type="protein sequence ID" value="XDQ23222.1"/>
    <property type="molecule type" value="Genomic_DNA"/>
</dbReference>